<evidence type="ECO:0000256" key="1">
    <source>
        <dbReference type="SAM" id="MobiDB-lite"/>
    </source>
</evidence>
<geneLocation type="plasmid" evidence="2">
    <name>pTiCFBP5473</name>
</geneLocation>
<dbReference type="STRING" id="1367849.GCA_000518585_03800"/>
<dbReference type="EMBL" id="CP072169">
    <property type="protein sequence ID" value="QYA10428.1"/>
    <property type="molecule type" value="Genomic_DNA"/>
</dbReference>
<reference evidence="2 4" key="1">
    <citation type="submission" date="2019-04" db="EMBL/GenBank/DDBJ databases">
        <title>Complete genome sequence of Agrobacterium larrymoorei CFBP5473.</title>
        <authorList>
            <person name="Haryono M."/>
            <person name="Chou L."/>
            <person name="Lin Y.-C."/>
            <person name="Lai E.-M."/>
            <person name="Kuo C.-H."/>
        </authorList>
    </citation>
    <scope>NUCLEOTIDE SEQUENCE [LARGE SCALE GENOMIC DNA]</scope>
    <source>
        <strain evidence="2 4">CFBP5473</strain>
        <plasmid evidence="4">pticfbp5473</plasmid>
        <plasmid evidence="2">pTiCFBP5473</plasmid>
    </source>
</reference>
<name>A0A4D7DVS0_9HYPH</name>
<proteinExistence type="predicted"/>
<accession>A0A4D7DVS0</accession>
<feature type="region of interest" description="Disordered" evidence="1">
    <location>
        <begin position="761"/>
        <end position="801"/>
    </location>
</feature>
<dbReference type="OrthoDB" id="1441538at2"/>
<evidence type="ECO:0000313" key="3">
    <source>
        <dbReference type="EMBL" id="QYA10428.1"/>
    </source>
</evidence>
<evidence type="ECO:0000313" key="5">
    <source>
        <dbReference type="Proteomes" id="UP000826513"/>
    </source>
</evidence>
<organism evidence="2 4">
    <name type="scientific">Agrobacterium larrymoorei</name>
    <dbReference type="NCBI Taxonomy" id="160699"/>
    <lineage>
        <taxon>Bacteria</taxon>
        <taxon>Pseudomonadati</taxon>
        <taxon>Pseudomonadota</taxon>
        <taxon>Alphaproteobacteria</taxon>
        <taxon>Hyphomicrobiales</taxon>
        <taxon>Rhizobiaceae</taxon>
        <taxon>Rhizobium/Agrobacterium group</taxon>
        <taxon>Agrobacterium</taxon>
    </lineage>
</organism>
<dbReference type="KEGG" id="alf:CFBP5473_23010"/>
<keyword evidence="2" id="KW-0614">Plasmid</keyword>
<evidence type="ECO:0000313" key="2">
    <source>
        <dbReference type="EMBL" id="QCJ01192.1"/>
    </source>
</evidence>
<evidence type="ECO:0000313" key="4">
    <source>
        <dbReference type="Proteomes" id="UP000298545"/>
    </source>
</evidence>
<dbReference type="Gene3D" id="3.10.450.50">
    <property type="match status" value="1"/>
</dbReference>
<keyword evidence="5" id="KW-1185">Reference proteome</keyword>
<dbReference type="InterPro" id="IPR027417">
    <property type="entry name" value="P-loop_NTPase"/>
</dbReference>
<dbReference type="Pfam" id="PF02810">
    <property type="entry name" value="SEC-C"/>
    <property type="match status" value="1"/>
</dbReference>
<gene>
    <name evidence="2" type="ORF">CFBP5473_23010</name>
    <name evidence="3" type="ORF">J5285_23680</name>
</gene>
<dbReference type="Proteomes" id="UP000826513">
    <property type="component" value="Plasmid pTiAF3.44"/>
</dbReference>
<reference evidence="3 5" key="2">
    <citation type="submission" date="2021-03" db="EMBL/GenBank/DDBJ databases">
        <title>Rapid diversification of plasmids in a genus of pathogenic and nitrogen fixing bacteria.</title>
        <authorList>
            <person name="Weisberg A.J."/>
            <person name="Miller M."/>
            <person name="Ream W."/>
            <person name="Grunwald N.J."/>
            <person name="Chang J.H."/>
        </authorList>
    </citation>
    <scope>NUCLEOTIDE SEQUENCE [LARGE SCALE GENOMIC DNA]</scope>
    <source>
        <strain evidence="3 5">AF3.44</strain>
        <plasmid evidence="3 5">pTiAF3.44</plasmid>
    </source>
</reference>
<dbReference type="Proteomes" id="UP000298545">
    <property type="component" value="Plasmid pTiCFBP5473"/>
</dbReference>
<feature type="compositionally biased region" description="Basic residues" evidence="1">
    <location>
        <begin position="792"/>
        <end position="801"/>
    </location>
</feature>
<geneLocation type="plasmid" evidence="3 5">
    <name>pTiAF3.44</name>
</geneLocation>
<dbReference type="EMBL" id="CP039694">
    <property type="protein sequence ID" value="QCJ01192.1"/>
    <property type="molecule type" value="Genomic_DNA"/>
</dbReference>
<dbReference type="InterPro" id="IPR004027">
    <property type="entry name" value="SEC_C_motif"/>
</dbReference>
<dbReference type="SUPFAM" id="SSF52540">
    <property type="entry name" value="P-loop containing nucleoside triphosphate hydrolases"/>
    <property type="match status" value="1"/>
</dbReference>
<protein>
    <submittedName>
        <fullName evidence="3">SEC-C domain-containing protein</fullName>
    </submittedName>
</protein>
<dbReference type="SUPFAM" id="SSF103642">
    <property type="entry name" value="Sec-C motif"/>
    <property type="match status" value="1"/>
</dbReference>
<sequence>MQGSVDAALPRPAEDISGAIQQCATLAGDLPFGQLTPEILVWKLAGAVALASAGYPPRADHIFRRTELPQLFDQLAVQLQDFPAPPRTYWAQENEPPLSSTAQVRIVIGYSGAGKTAWVAQAALHSTSPAVYYDVSDTPGQSLASSLARELAATLFGNQRGGLGDVLMPGASGIEILRRISERLARDGMDITLVLDNAHRLEPSDIHAVVKPLTAIKFVLLSHPGPQVAELEALVGGAAEPLRGWGIDTVAAASNAGGCVADVAACQRLLRLTGGFPLYVLNAVSIAAQEYAGSIRELCDSLESQTHLVETAQELILKRVLLALSAKNREVLSVLSLSDIPLTRLEVTSLLASATGIDAVGATQALRQLRTSGSLEIYAGDRLKVHDALRLVGLSYLTDTGEDKLLSARTALKDVLFDTINDQFDLQRFGLYLRTLAAVGDIKPLVELATDELFHEIGVWSDVHPFLVHAASSEETAPEDRFWAFDGLVFGAMKRSDYASARRYVDGMSQLIDVYTFGEEERLAEAMKRMNIAAAERDSAAVIKLIASIDDSLPDSSAHRRIFRYNAANALYFLQAYDATISETEELASEYFGLLGIRATDLDFRNRDKIWPLLVKSETLVDDLKHLADTLDLHAKAINAIGRDAGRARLNAMKLYELAQAPDSLIRLGQDFVDECIKRHEYDTARSLIETSLLPNVIHLKMASKLVPVRAQYAEVLALCGDLFAADREMAKLAPYEAGLEADVLRDVEYHRRRISEMRVRASSRQRLRPEPSLSLPKKVGRNDPCPCGSGKKYKKCHGAA</sequence>
<geneLocation type="plasmid" evidence="4">
    <name>pticfbp5473</name>
</geneLocation>
<dbReference type="AlphaFoldDB" id="A0A4D7DVS0"/>